<dbReference type="PANTHER" id="PTHR23074">
    <property type="entry name" value="AAA DOMAIN-CONTAINING"/>
    <property type="match status" value="1"/>
</dbReference>
<name>A0AAV5RKK5_STABA</name>
<comment type="caution">
    <text evidence="6">The sequence shown here is derived from an EMBL/GenBank/DDBJ whole genome shotgun (WGS) entry which is preliminary data.</text>
</comment>
<dbReference type="GO" id="GO:0016887">
    <property type="term" value="F:ATP hydrolysis activity"/>
    <property type="evidence" value="ECO:0007669"/>
    <property type="project" value="InterPro"/>
</dbReference>
<dbReference type="Pfam" id="PF09336">
    <property type="entry name" value="Vps4_C"/>
    <property type="match status" value="1"/>
</dbReference>
<dbReference type="AlphaFoldDB" id="A0AAV5RKK5"/>
<dbReference type="GO" id="GO:0005524">
    <property type="term" value="F:ATP binding"/>
    <property type="evidence" value="ECO:0007669"/>
    <property type="project" value="UniProtKB-KW"/>
</dbReference>
<evidence type="ECO:0000256" key="2">
    <source>
        <dbReference type="ARBA" id="ARBA00022741"/>
    </source>
</evidence>
<dbReference type="InterPro" id="IPR015415">
    <property type="entry name" value="Spast_Vps4_C"/>
</dbReference>
<comment type="similarity">
    <text evidence="1">Belongs to the AAA ATPase family.</text>
</comment>
<proteinExistence type="inferred from homology"/>
<evidence type="ECO:0000313" key="6">
    <source>
        <dbReference type="EMBL" id="GMM51978.1"/>
    </source>
</evidence>
<dbReference type="InterPro" id="IPR050304">
    <property type="entry name" value="MT-severing_AAA_ATPase"/>
</dbReference>
<dbReference type="FunFam" id="1.10.8.60:FF:000022">
    <property type="entry name" value="Fidgetin like 1"/>
    <property type="match status" value="1"/>
</dbReference>
<evidence type="ECO:0000256" key="4">
    <source>
        <dbReference type="SAM" id="MobiDB-lite"/>
    </source>
</evidence>
<feature type="compositionally biased region" description="Polar residues" evidence="4">
    <location>
        <begin position="215"/>
        <end position="226"/>
    </location>
</feature>
<feature type="compositionally biased region" description="Polar residues" evidence="4">
    <location>
        <begin position="385"/>
        <end position="396"/>
    </location>
</feature>
<keyword evidence="7" id="KW-1185">Reference proteome</keyword>
<feature type="compositionally biased region" description="Low complexity" evidence="4">
    <location>
        <begin position="397"/>
        <end position="433"/>
    </location>
</feature>
<feature type="compositionally biased region" description="Basic and acidic residues" evidence="4">
    <location>
        <begin position="254"/>
        <end position="282"/>
    </location>
</feature>
<feature type="compositionally biased region" description="Acidic residues" evidence="4">
    <location>
        <begin position="521"/>
        <end position="530"/>
    </location>
</feature>
<evidence type="ECO:0000256" key="3">
    <source>
        <dbReference type="ARBA" id="ARBA00022840"/>
    </source>
</evidence>
<evidence type="ECO:0000313" key="7">
    <source>
        <dbReference type="Proteomes" id="UP001362899"/>
    </source>
</evidence>
<dbReference type="InterPro" id="IPR003593">
    <property type="entry name" value="AAA+_ATPase"/>
</dbReference>
<dbReference type="Proteomes" id="UP001362899">
    <property type="component" value="Unassembled WGS sequence"/>
</dbReference>
<dbReference type="Pfam" id="PF00004">
    <property type="entry name" value="AAA"/>
    <property type="match status" value="1"/>
</dbReference>
<feature type="region of interest" description="Disordered" evidence="4">
    <location>
        <begin position="460"/>
        <end position="530"/>
    </location>
</feature>
<protein>
    <submittedName>
        <fullName evidence="6">AAA family ATPase</fullName>
    </submittedName>
</protein>
<dbReference type="Gene3D" id="1.10.8.60">
    <property type="match status" value="1"/>
</dbReference>
<keyword evidence="3" id="KW-0067">ATP-binding</keyword>
<dbReference type="InterPro" id="IPR041569">
    <property type="entry name" value="AAA_lid_3"/>
</dbReference>
<dbReference type="FunFam" id="3.40.50.300:FF:000093">
    <property type="entry name" value="Fidgetin-like 1"/>
    <property type="match status" value="1"/>
</dbReference>
<evidence type="ECO:0000256" key="1">
    <source>
        <dbReference type="ARBA" id="ARBA00006914"/>
    </source>
</evidence>
<dbReference type="InterPro" id="IPR003960">
    <property type="entry name" value="ATPase_AAA_CS"/>
</dbReference>
<keyword evidence="2" id="KW-0547">Nucleotide-binding</keyword>
<feature type="region of interest" description="Disordered" evidence="4">
    <location>
        <begin position="174"/>
        <end position="448"/>
    </location>
</feature>
<feature type="compositionally biased region" description="Polar residues" evidence="4">
    <location>
        <begin position="309"/>
        <end position="320"/>
    </location>
</feature>
<feature type="compositionally biased region" description="Pro residues" evidence="4">
    <location>
        <begin position="140"/>
        <end position="154"/>
    </location>
</feature>
<organism evidence="6 7">
    <name type="scientific">Starmerella bacillaris</name>
    <name type="common">Yeast</name>
    <name type="synonym">Candida zemplinina</name>
    <dbReference type="NCBI Taxonomy" id="1247836"/>
    <lineage>
        <taxon>Eukaryota</taxon>
        <taxon>Fungi</taxon>
        <taxon>Dikarya</taxon>
        <taxon>Ascomycota</taxon>
        <taxon>Saccharomycotina</taxon>
        <taxon>Dipodascomycetes</taxon>
        <taxon>Dipodascales</taxon>
        <taxon>Trichomonascaceae</taxon>
        <taxon>Starmerella</taxon>
    </lineage>
</organism>
<sequence>MQLFSRKPSLESCLNRIYTEAYQSSLQSILQESSFEFQTALKQWRTTLDGITTGMAQLDGRPPRTGQEKSLLSSIMDIEKQCHERIASLQRQIDGVKASPYGEELPDINALKLRLDLDFDFDVQSIQDSATAASASVPNVPTPPPTINKVKPPVPPKYNLSDTSVLAEPIRTVSPVNKDSKPAGLGLGYGHGHGFDSSRAPPIPKVKIPEPKSTPDITRTQPTSMPSIEDMQYDMYHRSPKSPSKSEPMLNMLRRKEDKGNKSKKPERSDKDKKEEREHRSSLDYPQVPGNTKNHALLSTLRTRKPLGQRQSPHATSASYQAHVHAQQQAQAQQQARRSAEINDANTAMSAAQSSSKRHQKKPSIDAFKGFDGVHADDEYVPTSPGGSSTHYNASISAPNVSTSSSHSSSHSNSHSNPSSASSAGVSHVAAKSPTSNPTKYTPKVVPRLNRPRIRVEYEKVQTASGRSINRPVVVRNGVRPHTNPSAQPQRNSPSPSPRLTPKTSPKLMSPALSEISDPSDASEGEEDEWELKKKDVMRKLKGVDQQAAEQILNDIVIHGDPVNWDDIAGLDQAKSSLKEAVVYPFLRPDLFMGLREPVLGMLLFGPPGTGKTMLARAVATESKSTFFSITASSLTSKYMGESEKLVRALFQLAKALAPSIIFIDEIDSLLTQRADSGEHEASRRIKNEFLVQWSDLQAAAAGKNTDADVRRVLVLGATNLPWAIDEAARRRFVRRQYIPLPETATRRVHLSKLLSHQKHALTDEDIELLVTKTEGYSGSDITALAKDAAMGPLRALGDALLTTSPDQVRPIDVNDFIASMRTIKPSVSQNNLKTFEEWAKEYGSSGA</sequence>
<feature type="compositionally biased region" description="Polar residues" evidence="4">
    <location>
        <begin position="344"/>
        <end position="355"/>
    </location>
</feature>
<dbReference type="EMBL" id="BTGC01000008">
    <property type="protein sequence ID" value="GMM51978.1"/>
    <property type="molecule type" value="Genomic_DNA"/>
</dbReference>
<dbReference type="SMART" id="SM00382">
    <property type="entry name" value="AAA"/>
    <property type="match status" value="1"/>
</dbReference>
<feature type="region of interest" description="Disordered" evidence="4">
    <location>
        <begin position="134"/>
        <end position="154"/>
    </location>
</feature>
<dbReference type="CDD" id="cd19509">
    <property type="entry name" value="RecA-like_VPS4-like"/>
    <property type="match status" value="1"/>
</dbReference>
<dbReference type="SUPFAM" id="SSF52540">
    <property type="entry name" value="P-loop containing nucleoside triphosphate hydrolases"/>
    <property type="match status" value="1"/>
</dbReference>
<dbReference type="Gene3D" id="3.40.50.300">
    <property type="entry name" value="P-loop containing nucleotide triphosphate hydrolases"/>
    <property type="match status" value="1"/>
</dbReference>
<accession>A0AAV5RKK5</accession>
<dbReference type="InterPro" id="IPR027417">
    <property type="entry name" value="P-loop_NTPase"/>
</dbReference>
<feature type="compositionally biased region" description="Low complexity" evidence="4">
    <location>
        <begin position="470"/>
        <end position="494"/>
    </location>
</feature>
<gene>
    <name evidence="6" type="ORF">DASB73_029410</name>
</gene>
<dbReference type="Pfam" id="PF17862">
    <property type="entry name" value="AAA_lid_3"/>
    <property type="match status" value="1"/>
</dbReference>
<feature type="compositionally biased region" description="Low complexity" evidence="4">
    <location>
        <begin position="321"/>
        <end position="336"/>
    </location>
</feature>
<feature type="domain" description="AAA+ ATPase" evidence="5">
    <location>
        <begin position="598"/>
        <end position="743"/>
    </location>
</feature>
<evidence type="ECO:0000259" key="5">
    <source>
        <dbReference type="SMART" id="SM00382"/>
    </source>
</evidence>
<dbReference type="InterPro" id="IPR003959">
    <property type="entry name" value="ATPase_AAA_core"/>
</dbReference>
<dbReference type="PROSITE" id="PS00674">
    <property type="entry name" value="AAA"/>
    <property type="match status" value="1"/>
</dbReference>
<reference evidence="6 7" key="1">
    <citation type="journal article" date="2023" name="Elife">
        <title>Identification of key yeast species and microbe-microbe interactions impacting larval growth of Drosophila in the wild.</title>
        <authorList>
            <person name="Mure A."/>
            <person name="Sugiura Y."/>
            <person name="Maeda R."/>
            <person name="Honda K."/>
            <person name="Sakurai N."/>
            <person name="Takahashi Y."/>
            <person name="Watada M."/>
            <person name="Katoh T."/>
            <person name="Gotoh A."/>
            <person name="Gotoh Y."/>
            <person name="Taniguchi I."/>
            <person name="Nakamura K."/>
            <person name="Hayashi T."/>
            <person name="Katayama T."/>
            <person name="Uemura T."/>
            <person name="Hattori Y."/>
        </authorList>
    </citation>
    <scope>NUCLEOTIDE SEQUENCE [LARGE SCALE GENOMIC DNA]</scope>
    <source>
        <strain evidence="6 7">SB-73</strain>
    </source>
</reference>
<dbReference type="PANTHER" id="PTHR23074:SF17">
    <property type="entry name" value="FIDGETIN-LIKE PROTEIN 1"/>
    <property type="match status" value="1"/>
</dbReference>